<evidence type="ECO:0000256" key="1">
    <source>
        <dbReference type="ARBA" id="ARBA00004812"/>
    </source>
</evidence>
<evidence type="ECO:0000259" key="12">
    <source>
        <dbReference type="SMART" id="SM01097"/>
    </source>
</evidence>
<dbReference type="PROSITE" id="PS51273">
    <property type="entry name" value="GATASE_TYPE_1"/>
    <property type="match status" value="1"/>
</dbReference>
<keyword evidence="8 11" id="KW-0665">Pyrimidine biosynthesis</keyword>
<reference evidence="14" key="1">
    <citation type="submission" date="2015-06" db="EMBL/GenBank/DDBJ databases">
        <title>Salimicrobium jeotgali MJ3, isolated from Myulchi jeot, a traditional Korean fermented seafood.</title>
        <authorList>
            <person name="Kim K.H."/>
            <person name="Jeon C.O."/>
            <person name="Jin H.M."/>
        </authorList>
    </citation>
    <scope>NUCLEOTIDE SEQUENCE [LARGE SCALE GENOMIC DNA]</scope>
    <source>
        <strain evidence="14">MJ3</strain>
    </source>
</reference>
<comment type="pathway">
    <text evidence="1 11">Pyrimidine metabolism; UMP biosynthesis via de novo pathway; (S)-dihydroorotate from bicarbonate: step 1/3.</text>
</comment>
<feature type="binding site" evidence="11">
    <location>
        <position position="288"/>
    </location>
    <ligand>
        <name>L-glutamine</name>
        <dbReference type="ChEBI" id="CHEBI:58359"/>
    </ligand>
</feature>
<keyword evidence="4 11" id="KW-0436">Ligase</keyword>
<feature type="active site" evidence="11">
    <location>
        <position position="331"/>
    </location>
</feature>
<keyword evidence="11" id="KW-0028">Amino-acid biosynthesis</keyword>
<evidence type="ECO:0000313" key="13">
    <source>
        <dbReference type="EMBL" id="AKG04636.1"/>
    </source>
</evidence>
<organism evidence="13 14">
    <name type="scientific">Salimicrobium jeotgali</name>
    <dbReference type="NCBI Taxonomy" id="1230341"/>
    <lineage>
        <taxon>Bacteria</taxon>
        <taxon>Bacillati</taxon>
        <taxon>Bacillota</taxon>
        <taxon>Bacilli</taxon>
        <taxon>Bacillales</taxon>
        <taxon>Bacillaceae</taxon>
        <taxon>Salimicrobium</taxon>
    </lineage>
</organism>
<comment type="function">
    <text evidence="11">Small subunit of the glutamine-dependent carbamoyl phosphate synthetase (CPSase). CPSase catalyzes the formation of carbamoyl phosphate from the ammonia moiety of glutamine, carbonate, and phosphate donated by ATP, constituting the first step of 2 biosynthetic pathways, one leading to arginine and/or urea and the other to pyrimidine nucleotides. The small subunit (glutamine amidotransferase) binds and cleaves glutamine to supply the large subunit with the substrate ammonia.</text>
</comment>
<dbReference type="InterPro" id="IPR050472">
    <property type="entry name" value="Anth_synth/Amidotransfase"/>
</dbReference>
<proteinExistence type="inferred from homology"/>
<feature type="binding site" evidence="11">
    <location>
        <position position="221"/>
    </location>
    <ligand>
        <name>L-glutamine</name>
        <dbReference type="ChEBI" id="CHEBI:58359"/>
    </ligand>
</feature>
<dbReference type="GO" id="GO:0005524">
    <property type="term" value="F:ATP binding"/>
    <property type="evidence" value="ECO:0007669"/>
    <property type="project" value="UniProtKB-UniRule"/>
</dbReference>
<feature type="domain" description="Carbamoyl-phosphate synthase small subunit N-terminal" evidence="12">
    <location>
        <begin position="1"/>
        <end position="131"/>
    </location>
</feature>
<dbReference type="PRINTS" id="PR00099">
    <property type="entry name" value="CPSGATASE"/>
</dbReference>
<dbReference type="GO" id="GO:0006207">
    <property type="term" value="P:'de novo' pyrimidine nucleobase biosynthetic process"/>
    <property type="evidence" value="ECO:0007669"/>
    <property type="project" value="InterPro"/>
</dbReference>
<dbReference type="PANTHER" id="PTHR43418:SF7">
    <property type="entry name" value="CARBAMOYL-PHOSPHATE SYNTHASE SMALL CHAIN"/>
    <property type="match status" value="1"/>
</dbReference>
<dbReference type="KEGG" id="sje:AAV35_007390"/>
<dbReference type="NCBIfam" id="TIGR01368">
    <property type="entry name" value="CPSaseIIsmall"/>
    <property type="match status" value="1"/>
</dbReference>
<dbReference type="GO" id="GO:0006526">
    <property type="term" value="P:L-arginine biosynthetic process"/>
    <property type="evidence" value="ECO:0007669"/>
    <property type="project" value="UniProtKB-UniRule"/>
</dbReference>
<evidence type="ECO:0000256" key="2">
    <source>
        <dbReference type="ARBA" id="ARBA00005077"/>
    </source>
</evidence>
<dbReference type="SUPFAM" id="SSF52317">
    <property type="entry name" value="Class I glutamine amidotransferase-like"/>
    <property type="match status" value="1"/>
</dbReference>
<dbReference type="InterPro" id="IPR035686">
    <property type="entry name" value="CPSase_GATase1"/>
</dbReference>
<dbReference type="InterPro" id="IPR002474">
    <property type="entry name" value="CarbamoylP_synth_ssu_N"/>
</dbReference>
<dbReference type="AlphaFoldDB" id="A0AAC8PRQ2"/>
<dbReference type="PRINTS" id="PR00097">
    <property type="entry name" value="ANTSNTHASEII"/>
</dbReference>
<accession>A0AAC8PRQ2</accession>
<keyword evidence="5 11" id="KW-0547">Nucleotide-binding</keyword>
<feature type="binding site" evidence="11">
    <location>
        <position position="290"/>
    </location>
    <ligand>
        <name>L-glutamine</name>
        <dbReference type="ChEBI" id="CHEBI:58359"/>
    </ligand>
</feature>
<evidence type="ECO:0000256" key="7">
    <source>
        <dbReference type="ARBA" id="ARBA00022962"/>
    </source>
</evidence>
<dbReference type="HAMAP" id="MF_01209">
    <property type="entry name" value="CPSase_S_chain"/>
    <property type="match status" value="1"/>
</dbReference>
<evidence type="ECO:0000256" key="11">
    <source>
        <dbReference type="HAMAP-Rule" id="MF_01209"/>
    </source>
</evidence>
<dbReference type="Gene3D" id="3.50.30.20">
    <property type="entry name" value="Carbamoyl-phosphate synthase small subunit, N-terminal domain"/>
    <property type="match status" value="1"/>
</dbReference>
<dbReference type="InterPro" id="IPR029062">
    <property type="entry name" value="Class_I_gatase-like"/>
</dbReference>
<name>A0AAC8PRQ2_9BACI</name>
<dbReference type="InterPro" id="IPR036480">
    <property type="entry name" value="CarbP_synth_ssu_N_sf"/>
</dbReference>
<evidence type="ECO:0000256" key="3">
    <source>
        <dbReference type="ARBA" id="ARBA00007800"/>
    </source>
</evidence>
<evidence type="ECO:0000256" key="4">
    <source>
        <dbReference type="ARBA" id="ARBA00022598"/>
    </source>
</evidence>
<gene>
    <name evidence="11" type="primary">carA</name>
    <name evidence="13" type="ORF">AAV35_007390</name>
</gene>
<dbReference type="GO" id="GO:0006541">
    <property type="term" value="P:glutamine metabolic process"/>
    <property type="evidence" value="ECO:0007669"/>
    <property type="project" value="InterPro"/>
</dbReference>
<dbReference type="InterPro" id="IPR006274">
    <property type="entry name" value="CarbamoylP_synth_ssu"/>
</dbReference>
<evidence type="ECO:0000313" key="14">
    <source>
        <dbReference type="Proteomes" id="UP000092654"/>
    </source>
</evidence>
<feature type="binding site" evidence="11">
    <location>
        <position position="247"/>
    </location>
    <ligand>
        <name>L-glutamine</name>
        <dbReference type="ChEBI" id="CHEBI:58359"/>
    </ligand>
</feature>
<keyword evidence="6 11" id="KW-0067">ATP-binding</keyword>
<comment type="similarity">
    <text evidence="3 11">Belongs to the CarA family.</text>
</comment>
<dbReference type="Gene3D" id="3.40.50.880">
    <property type="match status" value="1"/>
</dbReference>
<dbReference type="EMBL" id="CP011361">
    <property type="protein sequence ID" value="AKG04636.1"/>
    <property type="molecule type" value="Genomic_DNA"/>
</dbReference>
<dbReference type="NCBIfam" id="NF009475">
    <property type="entry name" value="PRK12838.1"/>
    <property type="match status" value="1"/>
</dbReference>
<keyword evidence="11" id="KW-0055">Arginine biosynthesis</keyword>
<comment type="catalytic activity">
    <reaction evidence="9 11">
        <text>hydrogencarbonate + L-glutamine + 2 ATP + H2O = carbamoyl phosphate + L-glutamate + 2 ADP + phosphate + 2 H(+)</text>
        <dbReference type="Rhea" id="RHEA:18633"/>
        <dbReference type="ChEBI" id="CHEBI:15377"/>
        <dbReference type="ChEBI" id="CHEBI:15378"/>
        <dbReference type="ChEBI" id="CHEBI:17544"/>
        <dbReference type="ChEBI" id="CHEBI:29985"/>
        <dbReference type="ChEBI" id="CHEBI:30616"/>
        <dbReference type="ChEBI" id="CHEBI:43474"/>
        <dbReference type="ChEBI" id="CHEBI:58228"/>
        <dbReference type="ChEBI" id="CHEBI:58359"/>
        <dbReference type="ChEBI" id="CHEBI:456216"/>
        <dbReference type="EC" id="6.3.5.5"/>
    </reaction>
</comment>
<dbReference type="Pfam" id="PF00117">
    <property type="entry name" value="GATase"/>
    <property type="match status" value="1"/>
</dbReference>
<dbReference type="SMART" id="SM01097">
    <property type="entry name" value="CPSase_sm_chain"/>
    <property type="match status" value="1"/>
</dbReference>
<evidence type="ECO:0000256" key="5">
    <source>
        <dbReference type="ARBA" id="ARBA00022741"/>
    </source>
</evidence>
<dbReference type="Pfam" id="PF00988">
    <property type="entry name" value="CPSase_sm_chain"/>
    <property type="match status" value="1"/>
</dbReference>
<feature type="binding site" evidence="11">
    <location>
        <position position="250"/>
    </location>
    <ligand>
        <name>L-glutamine</name>
        <dbReference type="ChEBI" id="CHEBI:58359"/>
    </ligand>
</feature>
<feature type="binding site" evidence="11">
    <location>
        <position position="219"/>
    </location>
    <ligand>
        <name>L-glutamine</name>
        <dbReference type="ChEBI" id="CHEBI:58359"/>
    </ligand>
</feature>
<dbReference type="CDD" id="cd01744">
    <property type="entry name" value="GATase1_CPSase"/>
    <property type="match status" value="1"/>
</dbReference>
<evidence type="ECO:0000256" key="6">
    <source>
        <dbReference type="ARBA" id="ARBA00022840"/>
    </source>
</evidence>
<dbReference type="Proteomes" id="UP000092654">
    <property type="component" value="Chromosome"/>
</dbReference>
<feature type="binding site" evidence="11">
    <location>
        <position position="45"/>
    </location>
    <ligand>
        <name>L-glutamine</name>
        <dbReference type="ChEBI" id="CHEBI:58359"/>
    </ligand>
</feature>
<dbReference type="EC" id="6.3.5.5" evidence="11"/>
<dbReference type="GO" id="GO:0004088">
    <property type="term" value="F:carbamoyl-phosphate synthase (glutamine-hydrolyzing) activity"/>
    <property type="evidence" value="ECO:0007669"/>
    <property type="project" value="UniProtKB-UniRule"/>
</dbReference>
<comment type="pathway">
    <text evidence="2 11">Amino-acid biosynthesis; L-arginine biosynthesis; carbamoyl phosphate from bicarbonate: step 1/1.</text>
</comment>
<dbReference type="PANTHER" id="PTHR43418">
    <property type="entry name" value="MULTIFUNCTIONAL TRYPTOPHAN BIOSYNTHESIS PROTEIN-RELATED"/>
    <property type="match status" value="1"/>
</dbReference>
<feature type="active site" description="Nucleophile" evidence="11">
    <location>
        <position position="246"/>
    </location>
</feature>
<sequence length="363" mass="40879">MMKRLVLEDGTVFSGNGFGSEKDVIGEIVFQTGMTGYQEVMSDPSYYGQIITFTYPSIGNYGVNRDDFETIFPSLSGVVVKEHCEYPSNFRNEETLDSFLKARGIPGISGIDTRELTKIIRETGTMKAVITSSERNVREVLEEMREYELPTDQVASVSTDKPYVIPHRGERIVVVDYGMKNGLLRAFTERDCHITVVPYNISAEEIMRQKPDGVFLSNGPGNPAHIPEATETVRKLIGKVPVFGVCMGHQVIARACGARTEKLPFGHRGVNQPVFDKVNNRTYMTSQNHGYSVDYNSIMSTDLKVTQYSLNDDTVEALEHARYPVFSVQYHPESTPGPEDTGHLFDRFLSIVRNWKEETYVRT</sequence>
<evidence type="ECO:0000256" key="9">
    <source>
        <dbReference type="ARBA" id="ARBA00048816"/>
    </source>
</evidence>
<dbReference type="InterPro" id="IPR017926">
    <property type="entry name" value="GATASE"/>
</dbReference>
<feature type="active site" evidence="11">
    <location>
        <position position="333"/>
    </location>
</feature>
<dbReference type="PRINTS" id="PR00096">
    <property type="entry name" value="GATASE"/>
</dbReference>
<evidence type="ECO:0000256" key="10">
    <source>
        <dbReference type="ARBA" id="ARBA00049285"/>
    </source>
</evidence>
<evidence type="ECO:0000256" key="8">
    <source>
        <dbReference type="ARBA" id="ARBA00022975"/>
    </source>
</evidence>
<dbReference type="SUPFAM" id="SSF52021">
    <property type="entry name" value="Carbamoyl phosphate synthetase, small subunit N-terminal domain"/>
    <property type="match status" value="1"/>
</dbReference>
<dbReference type="FunFam" id="3.50.30.20:FF:000001">
    <property type="entry name" value="Carbamoyl-phosphate synthase small chain"/>
    <property type="match status" value="1"/>
</dbReference>
<comment type="catalytic activity">
    <reaction evidence="10 11">
        <text>L-glutamine + H2O = L-glutamate + NH4(+)</text>
        <dbReference type="Rhea" id="RHEA:15889"/>
        <dbReference type="ChEBI" id="CHEBI:15377"/>
        <dbReference type="ChEBI" id="CHEBI:28938"/>
        <dbReference type="ChEBI" id="CHEBI:29985"/>
        <dbReference type="ChEBI" id="CHEBI:58359"/>
    </reaction>
</comment>
<dbReference type="GO" id="GO:0044205">
    <property type="term" value="P:'de novo' UMP biosynthetic process"/>
    <property type="evidence" value="ECO:0007669"/>
    <property type="project" value="UniProtKB-UniRule"/>
</dbReference>
<protein>
    <recommendedName>
        <fullName evidence="11">Carbamoyl phosphate synthase small chain</fullName>
        <ecNumber evidence="11">6.3.5.5</ecNumber>
    </recommendedName>
    <alternativeName>
        <fullName evidence="11">Carbamoyl phosphate synthetase glutamine chain</fullName>
    </alternativeName>
</protein>
<feature type="binding site" evidence="11">
    <location>
        <position position="291"/>
    </location>
    <ligand>
        <name>L-glutamine</name>
        <dbReference type="ChEBI" id="CHEBI:58359"/>
    </ligand>
</feature>
<keyword evidence="7 11" id="KW-0315">Glutamine amidotransferase</keyword>
<comment type="subunit">
    <text evidence="11">Composed of two chains; the small (or glutamine) chain promotes the hydrolysis of glutamine to ammonia, which is used by the large (or ammonia) chain to synthesize carbamoyl phosphate. Tetramer of heterodimers (alpha,beta)4.</text>
</comment>
<feature type="region of interest" description="CPSase" evidence="11">
    <location>
        <begin position="1"/>
        <end position="171"/>
    </location>
</feature>